<dbReference type="PANTHER" id="PTHR43280">
    <property type="entry name" value="ARAC-FAMILY TRANSCRIPTIONAL REGULATOR"/>
    <property type="match status" value="1"/>
</dbReference>
<feature type="domain" description="HTH araC/xylS-type" evidence="4">
    <location>
        <begin position="188"/>
        <end position="286"/>
    </location>
</feature>
<dbReference type="SMART" id="SM00342">
    <property type="entry name" value="HTH_ARAC"/>
    <property type="match status" value="1"/>
</dbReference>
<evidence type="ECO:0000313" key="5">
    <source>
        <dbReference type="EMBL" id="SKA62736.1"/>
    </source>
</evidence>
<evidence type="ECO:0000313" key="6">
    <source>
        <dbReference type="Proteomes" id="UP000190814"/>
    </source>
</evidence>
<dbReference type="GO" id="GO:0003700">
    <property type="term" value="F:DNA-binding transcription factor activity"/>
    <property type="evidence" value="ECO:0007669"/>
    <property type="project" value="InterPro"/>
</dbReference>
<dbReference type="Pfam" id="PF07883">
    <property type="entry name" value="Cupin_2"/>
    <property type="match status" value="1"/>
</dbReference>
<dbReference type="InterPro" id="IPR013096">
    <property type="entry name" value="Cupin_2"/>
</dbReference>
<dbReference type="InterPro" id="IPR037923">
    <property type="entry name" value="HTH-like"/>
</dbReference>
<dbReference type="PANTHER" id="PTHR43280:SF28">
    <property type="entry name" value="HTH-TYPE TRANSCRIPTIONAL ACTIVATOR RHAS"/>
    <property type="match status" value="1"/>
</dbReference>
<dbReference type="Proteomes" id="UP000190814">
    <property type="component" value="Unassembled WGS sequence"/>
</dbReference>
<dbReference type="InterPro" id="IPR009057">
    <property type="entry name" value="Homeodomain-like_sf"/>
</dbReference>
<evidence type="ECO:0000259" key="4">
    <source>
        <dbReference type="PROSITE" id="PS01124"/>
    </source>
</evidence>
<keyword evidence="6" id="KW-1185">Reference proteome</keyword>
<dbReference type="GO" id="GO:0043565">
    <property type="term" value="F:sequence-specific DNA binding"/>
    <property type="evidence" value="ECO:0007669"/>
    <property type="project" value="InterPro"/>
</dbReference>
<dbReference type="STRING" id="39495.SAMN02745111_00687"/>
<evidence type="ECO:0000256" key="1">
    <source>
        <dbReference type="ARBA" id="ARBA00023015"/>
    </source>
</evidence>
<name>A0A1T4VCW1_9FIRM</name>
<reference evidence="5 6" key="1">
    <citation type="submission" date="2017-02" db="EMBL/GenBank/DDBJ databases">
        <authorList>
            <person name="Peterson S.W."/>
        </authorList>
    </citation>
    <scope>NUCLEOTIDE SEQUENCE [LARGE SCALE GENOMIC DNA]</scope>
    <source>
        <strain evidence="5 6">ATCC 35992</strain>
    </source>
</reference>
<dbReference type="InterPro" id="IPR014710">
    <property type="entry name" value="RmlC-like_jellyroll"/>
</dbReference>
<dbReference type="EMBL" id="FUXZ01000004">
    <property type="protein sequence ID" value="SKA62736.1"/>
    <property type="molecule type" value="Genomic_DNA"/>
</dbReference>
<dbReference type="AlphaFoldDB" id="A0A1T4VCW1"/>
<protein>
    <submittedName>
        <fullName evidence="5">Cupin domain-containing protein</fullName>
    </submittedName>
</protein>
<evidence type="ECO:0000256" key="3">
    <source>
        <dbReference type="ARBA" id="ARBA00023163"/>
    </source>
</evidence>
<keyword evidence="3" id="KW-0804">Transcription</keyword>
<dbReference type="SUPFAM" id="SSF51215">
    <property type="entry name" value="Regulatory protein AraC"/>
    <property type="match status" value="1"/>
</dbReference>
<dbReference type="Gene3D" id="2.60.120.10">
    <property type="entry name" value="Jelly Rolls"/>
    <property type="match status" value="1"/>
</dbReference>
<sequence>MKQEDGSEIVNYNNESFPSYIFDGYAYKGCTWERIPHYHEDVEIVYVYHGHMGYRVGGVDIELEKGDVLFVNSGVVHYSIAPPTKLVQYIICVLHPRILYSSFNVEMKAIKPIITDKSVTYIHFRNDEHDTPELQEIMSTMLDCTGSEFHITMNFFRIWNLIMNRYTDAYRTHMRRVGEDDEHSKLLKKMMLFIDGNYNNSITLNEIANAGGISISLCNQIFKKLTSKAPIEYVMHYRSRKVADLLMTSDMSMGEIASITGFSSASYMSEIFKKFYSMSPREYKKLARQGSAEKVPDFLLMKDKKSKLI</sequence>
<dbReference type="Pfam" id="PF12833">
    <property type="entry name" value="HTH_18"/>
    <property type="match status" value="1"/>
</dbReference>
<keyword evidence="2" id="KW-0238">DNA-binding</keyword>
<accession>A0A1T4VCW1</accession>
<dbReference type="SUPFAM" id="SSF46689">
    <property type="entry name" value="Homeodomain-like"/>
    <property type="match status" value="2"/>
</dbReference>
<evidence type="ECO:0000256" key="2">
    <source>
        <dbReference type="ARBA" id="ARBA00023125"/>
    </source>
</evidence>
<proteinExistence type="predicted"/>
<dbReference type="PROSITE" id="PS01124">
    <property type="entry name" value="HTH_ARAC_FAMILY_2"/>
    <property type="match status" value="1"/>
</dbReference>
<dbReference type="InterPro" id="IPR018060">
    <property type="entry name" value="HTH_AraC"/>
</dbReference>
<dbReference type="Gene3D" id="1.10.10.60">
    <property type="entry name" value="Homeodomain-like"/>
    <property type="match status" value="2"/>
</dbReference>
<gene>
    <name evidence="5" type="ORF">SAMN02745111_00687</name>
</gene>
<keyword evidence="1" id="KW-0805">Transcription regulation</keyword>
<organism evidence="5 6">
    <name type="scientific">Eubacterium uniforme</name>
    <dbReference type="NCBI Taxonomy" id="39495"/>
    <lineage>
        <taxon>Bacteria</taxon>
        <taxon>Bacillati</taxon>
        <taxon>Bacillota</taxon>
        <taxon>Clostridia</taxon>
        <taxon>Eubacteriales</taxon>
        <taxon>Eubacteriaceae</taxon>
        <taxon>Eubacterium</taxon>
    </lineage>
</organism>